<keyword evidence="3" id="KW-1133">Transmembrane helix</keyword>
<reference evidence="9" key="2">
    <citation type="submission" date="2020-05" db="UniProtKB">
        <authorList>
            <consortium name="EnsemblMetazoa"/>
        </authorList>
    </citation>
    <scope>IDENTIFICATION</scope>
    <source>
        <strain evidence="9">wikel</strain>
    </source>
</reference>
<evidence type="ECO:0000313" key="9">
    <source>
        <dbReference type="EnsemblMetazoa" id="ISCW020293-PA"/>
    </source>
</evidence>
<reference evidence="8 10" key="1">
    <citation type="submission" date="2008-03" db="EMBL/GenBank/DDBJ databases">
        <title>Annotation of Ixodes scapularis.</title>
        <authorList>
            <consortium name="Ixodes scapularis Genome Project Consortium"/>
            <person name="Caler E."/>
            <person name="Hannick L.I."/>
            <person name="Bidwell S."/>
            <person name="Joardar V."/>
            <person name="Thiagarajan M."/>
            <person name="Amedeo P."/>
            <person name="Galinsky K.J."/>
            <person name="Schobel S."/>
            <person name="Inman J."/>
            <person name="Hostetler J."/>
            <person name="Miller J."/>
            <person name="Hammond M."/>
            <person name="Megy K."/>
            <person name="Lawson D."/>
            <person name="Kodira C."/>
            <person name="Sutton G."/>
            <person name="Meyer J."/>
            <person name="Hill C.A."/>
            <person name="Birren B."/>
            <person name="Nene V."/>
            <person name="Collins F."/>
            <person name="Alarcon-Chaidez F."/>
            <person name="Wikel S."/>
            <person name="Strausberg R."/>
        </authorList>
    </citation>
    <scope>NUCLEOTIDE SEQUENCE [LARGE SCALE GENOMIC DNA]</scope>
    <source>
        <strain evidence="10">Wikel</strain>
        <strain evidence="8">Wikel colony</strain>
    </source>
</reference>
<dbReference type="EMBL" id="DS847962">
    <property type="protein sequence ID" value="EEC13267.1"/>
    <property type="molecule type" value="Genomic_DNA"/>
</dbReference>
<proteinExistence type="predicted"/>
<dbReference type="VEuPathDB" id="VectorBase:ISCI020293"/>
<evidence type="ECO:0000256" key="5">
    <source>
        <dbReference type="ARBA" id="ARBA00023136"/>
    </source>
</evidence>
<gene>
    <name evidence="8" type="ORF">IscW_ISCW020293</name>
</gene>
<dbReference type="Pfam" id="PF13887">
    <property type="entry name" value="MYRF_ICA"/>
    <property type="match status" value="1"/>
</dbReference>
<protein>
    <recommendedName>
        <fullName evidence="7">NDT80 domain-containing protein</fullName>
    </recommendedName>
</protein>
<dbReference type="GO" id="GO:0016020">
    <property type="term" value="C:membrane"/>
    <property type="evidence" value="ECO:0007669"/>
    <property type="project" value="UniProtKB-SubCell"/>
</dbReference>
<accession>B7Q345</accession>
<dbReference type="InterPro" id="IPR008967">
    <property type="entry name" value="p53-like_TF_DNA-bd_sf"/>
</dbReference>
<dbReference type="Pfam" id="PF05224">
    <property type="entry name" value="NDT80_PhoG"/>
    <property type="match status" value="1"/>
</dbReference>
<dbReference type="InterPro" id="IPR024061">
    <property type="entry name" value="NDT80_DNA-bd_dom"/>
</dbReference>
<dbReference type="HOGENOM" id="CLU_032776_0_0_1"/>
<dbReference type="InterPro" id="IPR030392">
    <property type="entry name" value="S74_ICA"/>
</dbReference>
<evidence type="ECO:0000259" key="7">
    <source>
        <dbReference type="PROSITE" id="PS51517"/>
    </source>
</evidence>
<evidence type="ECO:0000313" key="8">
    <source>
        <dbReference type="EMBL" id="EEC13267.1"/>
    </source>
</evidence>
<evidence type="ECO:0000256" key="4">
    <source>
        <dbReference type="ARBA" id="ARBA00023125"/>
    </source>
</evidence>
<feature type="DNA-binding region" description="NDT80" evidence="6">
    <location>
        <begin position="1"/>
        <end position="160"/>
    </location>
</feature>
<feature type="domain" description="NDT80" evidence="7">
    <location>
        <begin position="1"/>
        <end position="160"/>
    </location>
</feature>
<dbReference type="GO" id="GO:0016540">
    <property type="term" value="P:protein autoprocessing"/>
    <property type="evidence" value="ECO:0007669"/>
    <property type="project" value="InterPro"/>
</dbReference>
<dbReference type="Pfam" id="PF13884">
    <property type="entry name" value="Peptidase_S74"/>
    <property type="match status" value="1"/>
</dbReference>
<dbReference type="InterPro" id="IPR026932">
    <property type="entry name" value="MYRF_ICA"/>
</dbReference>
<evidence type="ECO:0000256" key="3">
    <source>
        <dbReference type="ARBA" id="ARBA00022989"/>
    </source>
</evidence>
<keyword evidence="4 6" id="KW-0238">DNA-binding</keyword>
<dbReference type="EMBL" id="ABJB010458162">
    <property type="status" value="NOT_ANNOTATED_CDS"/>
    <property type="molecule type" value="Genomic_DNA"/>
</dbReference>
<dbReference type="EMBL" id="ABJB010217582">
    <property type="status" value="NOT_ANNOTATED_CDS"/>
    <property type="molecule type" value="Genomic_DNA"/>
</dbReference>
<evidence type="ECO:0000256" key="1">
    <source>
        <dbReference type="ARBA" id="ARBA00004167"/>
    </source>
</evidence>
<dbReference type="EnsemblMetazoa" id="ISCW020293-RA">
    <property type="protein sequence ID" value="ISCW020293-PA"/>
    <property type="gene ID" value="ISCW020293"/>
</dbReference>
<dbReference type="InParanoid" id="B7Q345"/>
<keyword evidence="10" id="KW-1185">Reference proteome</keyword>
<dbReference type="PANTHER" id="PTHR13029">
    <property type="match status" value="1"/>
</dbReference>
<dbReference type="Proteomes" id="UP000001555">
    <property type="component" value="Unassembled WGS sequence"/>
</dbReference>
<dbReference type="PROSITE" id="PS51517">
    <property type="entry name" value="NDT80"/>
    <property type="match status" value="1"/>
</dbReference>
<evidence type="ECO:0000256" key="6">
    <source>
        <dbReference type="PROSITE-ProRule" id="PRU00850"/>
    </source>
</evidence>
<dbReference type="InterPro" id="IPR051577">
    <property type="entry name" value="MRF-like"/>
</dbReference>
<dbReference type="GO" id="GO:0003700">
    <property type="term" value="F:DNA-binding transcription factor activity"/>
    <property type="evidence" value="ECO:0007669"/>
    <property type="project" value="UniProtKB-UniRule"/>
</dbReference>
<dbReference type="OrthoDB" id="27041at2759"/>
<dbReference type="STRING" id="6945.B7Q345"/>
<dbReference type="AlphaFoldDB" id="B7Q345"/>
<dbReference type="PaxDb" id="6945-B7Q345"/>
<name>B7Q345_IXOSC</name>
<evidence type="ECO:0000313" key="10">
    <source>
        <dbReference type="Proteomes" id="UP000001555"/>
    </source>
</evidence>
<dbReference type="SUPFAM" id="SSF49417">
    <property type="entry name" value="p53-like transcription factors"/>
    <property type="match status" value="1"/>
</dbReference>
<keyword evidence="2" id="KW-0812">Transmembrane</keyword>
<dbReference type="VEuPathDB" id="VectorBase:ISCW020293"/>
<sequence length="416" mass="47749">DADKGFNFSNADEAFVCQKKNHFQVTVHAQAVGEPAYVKAPEGLRKVDAFYLHFYGVESPAQTIKVEQSQSDRSKKPFFPLPVDLSNGQVVKRTIGRLHFSETTSNNMRKKGKPNPDQRYFYLVVSLCAHCAETTYPIASQASERIIVRVSRNVYPRYNSLNWQQPIKGVHNWWCLNWRQPIKGAHNWWRQLMYISLCHVRNFNETSSFCLQLDTKEQLKNVANMRIVRYRYIPEFVDQAGLSEAVDTGVLAQEVQQILPDAVREGGDVHFPNGECIESFLVVNKVRYHIKFELMSTEPAYTLVSLQERIFMENVGAVKELCKVTDNLGTRIDELERINRKLSKIKRFDSIKSCSSSNSTFCMRYETSLFLALCSRGSFPSRKSVVGGKKRPEKPFCSNKFVQGTIIILILVMAFW</sequence>
<feature type="non-terminal residue" evidence="8">
    <location>
        <position position="1"/>
    </location>
</feature>
<organism>
    <name type="scientific">Ixodes scapularis</name>
    <name type="common">Black-legged tick</name>
    <name type="synonym">Deer tick</name>
    <dbReference type="NCBI Taxonomy" id="6945"/>
    <lineage>
        <taxon>Eukaryota</taxon>
        <taxon>Metazoa</taxon>
        <taxon>Ecdysozoa</taxon>
        <taxon>Arthropoda</taxon>
        <taxon>Chelicerata</taxon>
        <taxon>Arachnida</taxon>
        <taxon>Acari</taxon>
        <taxon>Parasitiformes</taxon>
        <taxon>Ixodida</taxon>
        <taxon>Ixodoidea</taxon>
        <taxon>Ixodidae</taxon>
        <taxon>Ixodinae</taxon>
        <taxon>Ixodes</taxon>
    </lineage>
</organism>
<evidence type="ECO:0000256" key="2">
    <source>
        <dbReference type="ARBA" id="ARBA00022692"/>
    </source>
</evidence>
<dbReference type="PANTHER" id="PTHR13029:SF18">
    <property type="entry name" value="MYELIN REGULATORY FACTOR HOMOLOG 1"/>
    <property type="match status" value="1"/>
</dbReference>
<dbReference type="EMBL" id="ABJB011049839">
    <property type="status" value="NOT_ANNOTATED_CDS"/>
    <property type="molecule type" value="Genomic_DNA"/>
</dbReference>
<dbReference type="GO" id="GO:0003677">
    <property type="term" value="F:DNA binding"/>
    <property type="evidence" value="ECO:0007669"/>
    <property type="project" value="UniProtKB-KW"/>
</dbReference>
<keyword evidence="5" id="KW-0472">Membrane</keyword>
<comment type="subcellular location">
    <subcellularLocation>
        <location evidence="1">Membrane</location>
        <topology evidence="1">Single-pass membrane protein</topology>
    </subcellularLocation>
</comment>
<dbReference type="GO" id="GO:0006357">
    <property type="term" value="P:regulation of transcription by RNA polymerase II"/>
    <property type="evidence" value="ECO:0007669"/>
    <property type="project" value="UniProtKB-ARBA"/>
</dbReference>
<dbReference type="VEuPathDB" id="VectorBase:ISCP_013798"/>